<keyword evidence="7" id="KW-0804">Transcription</keyword>
<evidence type="ECO:0000259" key="11">
    <source>
        <dbReference type="PROSITE" id="PS51030"/>
    </source>
</evidence>
<keyword evidence="13" id="KW-1185">Reference proteome</keyword>
<keyword evidence="2" id="KW-0479">Metal-binding</keyword>
<dbReference type="Pfam" id="PF00105">
    <property type="entry name" value="zf-C4"/>
    <property type="match status" value="1"/>
</dbReference>
<dbReference type="PROSITE" id="PS51030">
    <property type="entry name" value="NUCLEAR_REC_DBD_2"/>
    <property type="match status" value="1"/>
</dbReference>
<proteinExistence type="predicted"/>
<dbReference type="InterPro" id="IPR001628">
    <property type="entry name" value="Znf_hrmn_rcpt"/>
</dbReference>
<dbReference type="AlphaFoldDB" id="A0A195BNX3"/>
<keyword evidence="4" id="KW-0862">Zinc</keyword>
<dbReference type="InterPro" id="IPR013088">
    <property type="entry name" value="Znf_NHR/GATA"/>
</dbReference>
<dbReference type="EMBL" id="KQ976424">
    <property type="protein sequence ID" value="KYM88217.1"/>
    <property type="molecule type" value="Genomic_DNA"/>
</dbReference>
<dbReference type="Gene3D" id="3.30.50.10">
    <property type="entry name" value="Erythroid Transcription Factor GATA-1, subunit A"/>
    <property type="match status" value="1"/>
</dbReference>
<evidence type="ECO:0000313" key="13">
    <source>
        <dbReference type="Proteomes" id="UP000078540"/>
    </source>
</evidence>
<keyword evidence="8" id="KW-0675">Receptor</keyword>
<accession>A0A195BNX3</accession>
<keyword evidence="6" id="KW-0238">DNA-binding</keyword>
<evidence type="ECO:0000256" key="10">
    <source>
        <dbReference type="SAM" id="MobiDB-lite"/>
    </source>
</evidence>
<dbReference type="PROSITE" id="PS00031">
    <property type="entry name" value="NUCLEAR_REC_DBD_1"/>
    <property type="match status" value="1"/>
</dbReference>
<evidence type="ECO:0000256" key="9">
    <source>
        <dbReference type="ARBA" id="ARBA00023242"/>
    </source>
</evidence>
<sequence>MDVFKLDQSLSAGLGSAPAPDTLTPEVSFDAGSEFNLSFFDGPEENNSTQGFSDPGSVGSASASPPPGTPASASTGGVNNPNAPPLPIVQVPTTGIVIKQEQHYAAADSNSSTPAKSFVPCKVCGDKASGYHYGVTSCEGCKGFFRRSIQKQIEYRCLRDGKCLVIRLNRNRCQYCRFKKCLAVGMSRDFTFVKPRVRQVDSLILYACQKRAYESMAPLEIQTEFYEIAILAVSDAKSTCRPCRESKVNQRAGVYIIKRQSSRAQYRSTCTTCELRVPLHHRVTCRKRNCNELT</sequence>
<evidence type="ECO:0000256" key="6">
    <source>
        <dbReference type="ARBA" id="ARBA00023125"/>
    </source>
</evidence>
<dbReference type="PANTHER" id="PTHR45805">
    <property type="entry name" value="NUCLEAR HORMONE RECEPTOR HR3-RELATED"/>
    <property type="match status" value="1"/>
</dbReference>
<dbReference type="GO" id="GO:0008270">
    <property type="term" value="F:zinc ion binding"/>
    <property type="evidence" value="ECO:0007669"/>
    <property type="project" value="UniProtKB-KW"/>
</dbReference>
<name>A0A195BNX3_9HYME</name>
<dbReference type="SMART" id="SM00399">
    <property type="entry name" value="ZnF_C4"/>
    <property type="match status" value="1"/>
</dbReference>
<comment type="subcellular location">
    <subcellularLocation>
        <location evidence="1">Nucleus</location>
    </subcellularLocation>
</comment>
<evidence type="ECO:0000256" key="2">
    <source>
        <dbReference type="ARBA" id="ARBA00022723"/>
    </source>
</evidence>
<protein>
    <submittedName>
        <fullName evidence="12">Ecdysone-induced protein 78C</fullName>
    </submittedName>
</protein>
<dbReference type="GO" id="GO:0043565">
    <property type="term" value="F:sequence-specific DNA binding"/>
    <property type="evidence" value="ECO:0007669"/>
    <property type="project" value="InterPro"/>
</dbReference>
<dbReference type="FunFam" id="3.30.50.10:FF:000056">
    <property type="entry name" value="Peroxisome proliferator-activated receptor gamma"/>
    <property type="match status" value="1"/>
</dbReference>
<evidence type="ECO:0000256" key="1">
    <source>
        <dbReference type="ARBA" id="ARBA00004123"/>
    </source>
</evidence>
<organism evidence="12 13">
    <name type="scientific">Atta colombica</name>
    <dbReference type="NCBI Taxonomy" id="520822"/>
    <lineage>
        <taxon>Eukaryota</taxon>
        <taxon>Metazoa</taxon>
        <taxon>Ecdysozoa</taxon>
        <taxon>Arthropoda</taxon>
        <taxon>Hexapoda</taxon>
        <taxon>Insecta</taxon>
        <taxon>Pterygota</taxon>
        <taxon>Neoptera</taxon>
        <taxon>Endopterygota</taxon>
        <taxon>Hymenoptera</taxon>
        <taxon>Apocrita</taxon>
        <taxon>Aculeata</taxon>
        <taxon>Formicoidea</taxon>
        <taxon>Formicidae</taxon>
        <taxon>Myrmicinae</taxon>
        <taxon>Atta</taxon>
    </lineage>
</organism>
<dbReference type="STRING" id="520822.A0A195BNX3"/>
<evidence type="ECO:0000256" key="4">
    <source>
        <dbReference type="ARBA" id="ARBA00022833"/>
    </source>
</evidence>
<dbReference type="GO" id="GO:0003700">
    <property type="term" value="F:DNA-binding transcription factor activity"/>
    <property type="evidence" value="ECO:0007669"/>
    <property type="project" value="InterPro"/>
</dbReference>
<evidence type="ECO:0000313" key="12">
    <source>
        <dbReference type="EMBL" id="KYM88217.1"/>
    </source>
</evidence>
<feature type="domain" description="Nuclear receptor" evidence="11">
    <location>
        <begin position="118"/>
        <end position="193"/>
    </location>
</feature>
<keyword evidence="5" id="KW-0805">Transcription regulation</keyword>
<feature type="region of interest" description="Disordered" evidence="10">
    <location>
        <begin position="36"/>
        <end position="86"/>
    </location>
</feature>
<evidence type="ECO:0000256" key="3">
    <source>
        <dbReference type="ARBA" id="ARBA00022771"/>
    </source>
</evidence>
<evidence type="ECO:0000256" key="7">
    <source>
        <dbReference type="ARBA" id="ARBA00023163"/>
    </source>
</evidence>
<keyword evidence="3" id="KW-0863">Zinc-finger</keyword>
<dbReference type="SUPFAM" id="SSF57716">
    <property type="entry name" value="Glucocorticoid receptor-like (DNA-binding domain)"/>
    <property type="match status" value="1"/>
</dbReference>
<gene>
    <name evidence="12" type="ORF">ALC53_02699</name>
</gene>
<reference evidence="12 13" key="1">
    <citation type="submission" date="2015-09" db="EMBL/GenBank/DDBJ databases">
        <title>Atta colombica WGS genome.</title>
        <authorList>
            <person name="Nygaard S."/>
            <person name="Hu H."/>
            <person name="Boomsma J."/>
            <person name="Zhang G."/>
        </authorList>
    </citation>
    <scope>NUCLEOTIDE SEQUENCE [LARGE SCALE GENOMIC DNA]</scope>
    <source>
        <strain evidence="12">Treedump-2</strain>
        <tissue evidence="12">Whole body</tissue>
    </source>
</reference>
<evidence type="ECO:0000256" key="5">
    <source>
        <dbReference type="ARBA" id="ARBA00023015"/>
    </source>
</evidence>
<dbReference type="PRINTS" id="PR00047">
    <property type="entry name" value="STROIDFINGER"/>
</dbReference>
<dbReference type="PANTHER" id="PTHR45805:SF10">
    <property type="entry name" value="ECDYSONE-INDUCED PROTEIN 78C"/>
    <property type="match status" value="1"/>
</dbReference>
<evidence type="ECO:0000256" key="8">
    <source>
        <dbReference type="ARBA" id="ARBA00023170"/>
    </source>
</evidence>
<dbReference type="GO" id="GO:0005634">
    <property type="term" value="C:nucleus"/>
    <property type="evidence" value="ECO:0007669"/>
    <property type="project" value="UniProtKB-SubCell"/>
</dbReference>
<feature type="region of interest" description="Disordered" evidence="10">
    <location>
        <begin position="1"/>
        <end position="24"/>
    </location>
</feature>
<dbReference type="Proteomes" id="UP000078540">
    <property type="component" value="Unassembled WGS sequence"/>
</dbReference>
<keyword evidence="9" id="KW-0539">Nucleus</keyword>